<feature type="domain" description="Strictosidine synthase conserved region" evidence="4">
    <location>
        <begin position="183"/>
        <end position="281"/>
    </location>
</feature>
<reference evidence="5 6" key="1">
    <citation type="journal article" date="2018" name="Plant J.">
        <title>Genome sequences of Chlorella sorokiniana UTEX 1602 and Micractinium conductrix SAG 241.80: implications to maltose excretion by a green alga.</title>
        <authorList>
            <person name="Arriola M.B."/>
            <person name="Velmurugan N."/>
            <person name="Zhang Y."/>
            <person name="Plunkett M.H."/>
            <person name="Hondzo H."/>
            <person name="Barney B.M."/>
        </authorList>
    </citation>
    <scope>NUCLEOTIDE SEQUENCE [LARGE SCALE GENOMIC DNA]</scope>
    <source>
        <strain evidence="5 6">SAG 241.80</strain>
    </source>
</reference>
<evidence type="ECO:0000259" key="4">
    <source>
        <dbReference type="Pfam" id="PF03088"/>
    </source>
</evidence>
<protein>
    <submittedName>
        <fullName evidence="5">Strictosidine synthase</fullName>
    </submittedName>
</protein>
<gene>
    <name evidence="5" type="ORF">C2E20_1022</name>
</gene>
<evidence type="ECO:0000256" key="1">
    <source>
        <dbReference type="ARBA" id="ARBA00009191"/>
    </source>
</evidence>
<accession>A0A2P6VMB2</accession>
<evidence type="ECO:0000313" key="6">
    <source>
        <dbReference type="Proteomes" id="UP000239649"/>
    </source>
</evidence>
<dbReference type="GO" id="GO:0012505">
    <property type="term" value="C:endomembrane system"/>
    <property type="evidence" value="ECO:0007669"/>
    <property type="project" value="TreeGrafter"/>
</dbReference>
<comment type="similarity">
    <text evidence="1">Belongs to the strictosidine synthase family.</text>
</comment>
<dbReference type="InterPro" id="IPR018119">
    <property type="entry name" value="Strictosidine_synth_cons-reg"/>
</dbReference>
<evidence type="ECO:0000256" key="2">
    <source>
        <dbReference type="ARBA" id="ARBA00022553"/>
    </source>
</evidence>
<keyword evidence="2" id="KW-0597">Phosphoprotein</keyword>
<dbReference type="STRING" id="554055.A0A2P6VMB2"/>
<sequence>MGRLPFPAHNLAPEVVPADRVPQPRPAAGPFAPNTALCGATRLFEGRVVGSESVAVAPDGTLWMLDKWGVAHTAEALEGAAGGAGDSADSGAEGVVSGAGALRYRLHPQPAAYVGPGRPLGFHFDAAGNLAICDSLKGLMLLERASGGGASSSGGITDEAGAPRWRLRCLSNWAAGRPITYANDLDIAPDGRIYFTDSSIIPPALNEAPRPWYDTMRSYMLTYLHGGATGRLLCYNPADGSTTQLCNGIWFANGCALASDGSFVAVCETSSMRVRRYWLTGPKAGTLDPVPLIDRLPGWPDNICQAGDGNFWLCLVLPDMPAARKILGIPWLRSLMASVPERLQPAKPQWGCVCKVSPEGEVLQVLMDPTGGHVSHVSAVTEHRGRLFLGNLAKDYVSVLDLTAVQAAGADVAAAAAATDVQ</sequence>
<evidence type="ECO:0000313" key="5">
    <source>
        <dbReference type="EMBL" id="PSC75234.1"/>
    </source>
</evidence>
<dbReference type="Pfam" id="PF03088">
    <property type="entry name" value="Str_synth"/>
    <property type="match status" value="1"/>
</dbReference>
<dbReference type="Pfam" id="PF20067">
    <property type="entry name" value="SSL_N"/>
    <property type="match status" value="1"/>
</dbReference>
<dbReference type="PANTHER" id="PTHR10426:SF88">
    <property type="entry name" value="ADIPOCYTE PLASMA MEMBRANE-ASSOCIATED PROTEIN HEMOMUCIN-RELATED"/>
    <property type="match status" value="1"/>
</dbReference>
<dbReference type="Gene3D" id="2.120.10.30">
    <property type="entry name" value="TolB, C-terminal domain"/>
    <property type="match status" value="1"/>
</dbReference>
<organism evidence="5 6">
    <name type="scientific">Micractinium conductrix</name>
    <dbReference type="NCBI Taxonomy" id="554055"/>
    <lineage>
        <taxon>Eukaryota</taxon>
        <taxon>Viridiplantae</taxon>
        <taxon>Chlorophyta</taxon>
        <taxon>core chlorophytes</taxon>
        <taxon>Trebouxiophyceae</taxon>
        <taxon>Chlorellales</taxon>
        <taxon>Chlorellaceae</taxon>
        <taxon>Chlorella clade</taxon>
        <taxon>Micractinium</taxon>
    </lineage>
</organism>
<keyword evidence="6" id="KW-1185">Reference proteome</keyword>
<comment type="caution">
    <text evidence="5">The sequence shown here is derived from an EMBL/GenBank/DDBJ whole genome shotgun (WGS) entry which is preliminary data.</text>
</comment>
<name>A0A2P6VMB2_9CHLO</name>
<dbReference type="InterPro" id="IPR011042">
    <property type="entry name" value="6-blade_b-propeller_TolB-like"/>
</dbReference>
<dbReference type="OrthoDB" id="5307922at2759"/>
<dbReference type="AlphaFoldDB" id="A0A2P6VMB2"/>
<keyword evidence="3" id="KW-0325">Glycoprotein</keyword>
<proteinExistence type="inferred from homology"/>
<dbReference type="Proteomes" id="UP000239649">
    <property type="component" value="Unassembled WGS sequence"/>
</dbReference>
<dbReference type="EMBL" id="LHPF02000002">
    <property type="protein sequence ID" value="PSC75234.1"/>
    <property type="molecule type" value="Genomic_DNA"/>
</dbReference>
<dbReference type="GO" id="GO:0016787">
    <property type="term" value="F:hydrolase activity"/>
    <property type="evidence" value="ECO:0007669"/>
    <property type="project" value="TreeGrafter"/>
</dbReference>
<evidence type="ECO:0000256" key="3">
    <source>
        <dbReference type="ARBA" id="ARBA00023180"/>
    </source>
</evidence>
<dbReference type="PANTHER" id="PTHR10426">
    <property type="entry name" value="STRICTOSIDINE SYNTHASE-RELATED"/>
    <property type="match status" value="1"/>
</dbReference>
<dbReference type="SUPFAM" id="SSF63829">
    <property type="entry name" value="Calcium-dependent phosphotriesterase"/>
    <property type="match status" value="1"/>
</dbReference>